<evidence type="ECO:0000256" key="1">
    <source>
        <dbReference type="SAM" id="MobiDB-lite"/>
    </source>
</evidence>
<protein>
    <submittedName>
        <fullName evidence="2">Uncharacterized protein</fullName>
    </submittedName>
</protein>
<feature type="non-terminal residue" evidence="2">
    <location>
        <position position="89"/>
    </location>
</feature>
<gene>
    <name evidence="2" type="primary">Nfu_g_1_015437</name>
</gene>
<proteinExistence type="predicted"/>
<feature type="region of interest" description="Disordered" evidence="1">
    <location>
        <begin position="1"/>
        <end position="42"/>
    </location>
</feature>
<accession>A0A1A8KI73</accession>
<dbReference type="AlphaFoldDB" id="A0A1A8KI73"/>
<reference evidence="2" key="1">
    <citation type="submission" date="2016-05" db="EMBL/GenBank/DDBJ databases">
        <authorList>
            <person name="Lavstsen T."/>
            <person name="Jespersen J.S."/>
        </authorList>
    </citation>
    <scope>NUCLEOTIDE SEQUENCE</scope>
    <source>
        <tissue evidence="2">Brain</tissue>
    </source>
</reference>
<feature type="compositionally biased region" description="Basic and acidic residues" evidence="1">
    <location>
        <begin position="1"/>
        <end position="10"/>
    </location>
</feature>
<name>A0A1A8KI73_NOTKU</name>
<sequence>MRIRAPKGETPRNPSADCHNPDRKRRAATRKETKQRSGGSTTDLFNQKSYIFLKFNCTLKRLIWIVPHRPVTFVSALYAGTISDQPGNL</sequence>
<reference evidence="2" key="2">
    <citation type="submission" date="2016-06" db="EMBL/GenBank/DDBJ databases">
        <title>The genome of a short-lived fish provides insights into sex chromosome evolution and the genetic control of aging.</title>
        <authorList>
            <person name="Reichwald K."/>
            <person name="Felder M."/>
            <person name="Petzold A."/>
            <person name="Koch P."/>
            <person name="Groth M."/>
            <person name="Platzer M."/>
        </authorList>
    </citation>
    <scope>NUCLEOTIDE SEQUENCE</scope>
    <source>
        <tissue evidence="2">Brain</tissue>
    </source>
</reference>
<evidence type="ECO:0000313" key="2">
    <source>
        <dbReference type="EMBL" id="SBR32077.1"/>
    </source>
</evidence>
<organism evidence="2">
    <name type="scientific">Nothobranchius kuhntae</name>
    <name type="common">Beira killifish</name>
    <dbReference type="NCBI Taxonomy" id="321403"/>
    <lineage>
        <taxon>Eukaryota</taxon>
        <taxon>Metazoa</taxon>
        <taxon>Chordata</taxon>
        <taxon>Craniata</taxon>
        <taxon>Vertebrata</taxon>
        <taxon>Euteleostomi</taxon>
        <taxon>Actinopterygii</taxon>
        <taxon>Neopterygii</taxon>
        <taxon>Teleostei</taxon>
        <taxon>Neoteleostei</taxon>
        <taxon>Acanthomorphata</taxon>
        <taxon>Ovalentaria</taxon>
        <taxon>Atherinomorphae</taxon>
        <taxon>Cyprinodontiformes</taxon>
        <taxon>Nothobranchiidae</taxon>
        <taxon>Nothobranchius</taxon>
    </lineage>
</organism>
<dbReference type="EMBL" id="HAEE01012027">
    <property type="protein sequence ID" value="SBR32077.1"/>
    <property type="molecule type" value="Transcribed_RNA"/>
</dbReference>